<dbReference type="RefSeq" id="WP_186967419.1">
    <property type="nucleotide sequence ID" value="NZ_JACOOE010000005.1"/>
</dbReference>
<reference evidence="2 3" key="1">
    <citation type="submission" date="2020-08" db="EMBL/GenBank/DDBJ databases">
        <title>Genome public.</title>
        <authorList>
            <person name="Liu C."/>
            <person name="Sun Q."/>
        </authorList>
    </citation>
    <scope>NUCLEOTIDE SEQUENCE [LARGE SCALE GENOMIC DNA]</scope>
    <source>
        <strain evidence="2 3">M27</strain>
    </source>
</reference>
<dbReference type="Proteomes" id="UP000600600">
    <property type="component" value="Unassembled WGS sequence"/>
</dbReference>
<evidence type="ECO:0000313" key="3">
    <source>
        <dbReference type="Proteomes" id="UP000600600"/>
    </source>
</evidence>
<proteinExistence type="predicted"/>
<feature type="signal peptide" evidence="1">
    <location>
        <begin position="1"/>
        <end position="19"/>
    </location>
</feature>
<gene>
    <name evidence="2" type="ORF">H8S67_11925</name>
</gene>
<name>A0ABR7CD71_9BACE</name>
<dbReference type="Pfam" id="PF16141">
    <property type="entry name" value="GH18_BT1044-like"/>
    <property type="match status" value="1"/>
</dbReference>
<dbReference type="PROSITE" id="PS51257">
    <property type="entry name" value="PROKAR_LIPOPROTEIN"/>
    <property type="match status" value="1"/>
</dbReference>
<sequence>MKYKSIFNVCLLTAFLLTATTSCDDWTEMEIHETDVNGAKEQNPEQYAVYTQNLRAYKATKHAVVYARLDNAPDKATSEKFFLRSLPDSIDIVSMRNADRLTDFDREDMAVVRADYGTKVLYYVDCTLGDKLNASIASAAAAVRAGTFDGVTLASSAAVDAATLKSLTDALGQTPCLLVFEGTPSLLPEAQRSLFSYFVLDISEAADDYDIETEVLLATGYGKTAPGHLLLAVTPEGTLTDYNGVTRSAIAGAAHSALHMETLLGGIAIYNISDDYYDADIIYKQTRGGIQFLNPASVH</sequence>
<dbReference type="InterPro" id="IPR032320">
    <property type="entry name" value="GH18_BT1044-like"/>
</dbReference>
<organism evidence="2 3">
    <name type="scientific">Bacteroides difficilis</name>
    <dbReference type="NCBI Taxonomy" id="2763021"/>
    <lineage>
        <taxon>Bacteria</taxon>
        <taxon>Pseudomonadati</taxon>
        <taxon>Bacteroidota</taxon>
        <taxon>Bacteroidia</taxon>
        <taxon>Bacteroidales</taxon>
        <taxon>Bacteroidaceae</taxon>
        <taxon>Bacteroides</taxon>
    </lineage>
</organism>
<protein>
    <recommendedName>
        <fullName evidence="4">Lipoprotein</fullName>
    </recommendedName>
</protein>
<evidence type="ECO:0000256" key="1">
    <source>
        <dbReference type="SAM" id="SignalP"/>
    </source>
</evidence>
<accession>A0ABR7CD71</accession>
<dbReference type="EMBL" id="JACOOE010000005">
    <property type="protein sequence ID" value="MBC5605374.1"/>
    <property type="molecule type" value="Genomic_DNA"/>
</dbReference>
<evidence type="ECO:0000313" key="2">
    <source>
        <dbReference type="EMBL" id="MBC5605374.1"/>
    </source>
</evidence>
<keyword evidence="1" id="KW-0732">Signal</keyword>
<evidence type="ECO:0008006" key="4">
    <source>
        <dbReference type="Google" id="ProtNLM"/>
    </source>
</evidence>
<comment type="caution">
    <text evidence="2">The sequence shown here is derived from an EMBL/GenBank/DDBJ whole genome shotgun (WGS) entry which is preliminary data.</text>
</comment>
<keyword evidence="3" id="KW-1185">Reference proteome</keyword>
<feature type="chain" id="PRO_5047054643" description="Lipoprotein" evidence="1">
    <location>
        <begin position="20"/>
        <end position="299"/>
    </location>
</feature>